<dbReference type="AlphaFoldDB" id="A0AAW0JKH5"/>
<feature type="region of interest" description="Disordered" evidence="1">
    <location>
        <begin position="69"/>
        <end position="89"/>
    </location>
</feature>
<name>A0AAW0JKH5_QUESU</name>
<evidence type="ECO:0000256" key="1">
    <source>
        <dbReference type="SAM" id="MobiDB-lite"/>
    </source>
</evidence>
<dbReference type="EMBL" id="PKMF04000531">
    <property type="protein sequence ID" value="KAK7826975.1"/>
    <property type="molecule type" value="Genomic_DNA"/>
</dbReference>
<organism evidence="2 3">
    <name type="scientific">Quercus suber</name>
    <name type="common">Cork oak</name>
    <dbReference type="NCBI Taxonomy" id="58331"/>
    <lineage>
        <taxon>Eukaryota</taxon>
        <taxon>Viridiplantae</taxon>
        <taxon>Streptophyta</taxon>
        <taxon>Embryophyta</taxon>
        <taxon>Tracheophyta</taxon>
        <taxon>Spermatophyta</taxon>
        <taxon>Magnoliopsida</taxon>
        <taxon>eudicotyledons</taxon>
        <taxon>Gunneridae</taxon>
        <taxon>Pentapetalae</taxon>
        <taxon>rosids</taxon>
        <taxon>fabids</taxon>
        <taxon>Fagales</taxon>
        <taxon>Fagaceae</taxon>
        <taxon>Quercus</taxon>
    </lineage>
</organism>
<keyword evidence="3" id="KW-1185">Reference proteome</keyword>
<reference evidence="2 3" key="1">
    <citation type="journal article" date="2018" name="Sci. Data">
        <title>The draft genome sequence of cork oak.</title>
        <authorList>
            <person name="Ramos A.M."/>
            <person name="Usie A."/>
            <person name="Barbosa P."/>
            <person name="Barros P.M."/>
            <person name="Capote T."/>
            <person name="Chaves I."/>
            <person name="Simoes F."/>
            <person name="Abreu I."/>
            <person name="Carrasquinho I."/>
            <person name="Faro C."/>
            <person name="Guimaraes J.B."/>
            <person name="Mendonca D."/>
            <person name="Nobrega F."/>
            <person name="Rodrigues L."/>
            <person name="Saibo N.J.M."/>
            <person name="Varela M.C."/>
            <person name="Egas C."/>
            <person name="Matos J."/>
            <person name="Miguel C.M."/>
            <person name="Oliveira M.M."/>
            <person name="Ricardo C.P."/>
            <person name="Goncalves S."/>
        </authorList>
    </citation>
    <scope>NUCLEOTIDE SEQUENCE [LARGE SCALE GENOMIC DNA]</scope>
    <source>
        <strain evidence="3">cv. HL8</strain>
    </source>
</reference>
<comment type="caution">
    <text evidence="2">The sequence shown here is derived from an EMBL/GenBank/DDBJ whole genome shotgun (WGS) entry which is preliminary data.</text>
</comment>
<gene>
    <name evidence="2" type="ORF">CFP56_031556</name>
</gene>
<dbReference type="Proteomes" id="UP000237347">
    <property type="component" value="Unassembled WGS sequence"/>
</dbReference>
<evidence type="ECO:0000313" key="3">
    <source>
        <dbReference type="Proteomes" id="UP000237347"/>
    </source>
</evidence>
<evidence type="ECO:0000313" key="2">
    <source>
        <dbReference type="EMBL" id="KAK7826975.1"/>
    </source>
</evidence>
<accession>A0AAW0JKH5</accession>
<proteinExistence type="predicted"/>
<protein>
    <submittedName>
        <fullName evidence="2">Uncharacterized protein</fullName>
    </submittedName>
</protein>
<sequence>MTLDMATSASIGPASEAVSQTVEVILEIVVAANDVLVKKDSFKELATYLERIVPILKELNRKNLKQCYRDSQPRNKSCKTADSGVQQEK</sequence>
<feature type="compositionally biased region" description="Polar residues" evidence="1">
    <location>
        <begin position="74"/>
        <end position="89"/>
    </location>
</feature>